<dbReference type="EMBL" id="JAFEKC020000019">
    <property type="protein sequence ID" value="KAK0509323.1"/>
    <property type="molecule type" value="Genomic_DNA"/>
</dbReference>
<gene>
    <name evidence="2" type="ORF">JMJ35_008694</name>
</gene>
<proteinExistence type="predicted"/>
<accession>A0AA39UYY1</accession>
<reference evidence="2" key="1">
    <citation type="submission" date="2023-03" db="EMBL/GenBank/DDBJ databases">
        <title>Complete genome of Cladonia borealis.</title>
        <authorList>
            <person name="Park H."/>
        </authorList>
    </citation>
    <scope>NUCLEOTIDE SEQUENCE</scope>
    <source>
        <strain evidence="2">ANT050790</strain>
    </source>
</reference>
<keyword evidence="3" id="KW-1185">Reference proteome</keyword>
<name>A0AA39UYY1_9LECA</name>
<evidence type="ECO:0000313" key="3">
    <source>
        <dbReference type="Proteomes" id="UP001166286"/>
    </source>
</evidence>
<comment type="caution">
    <text evidence="2">The sequence shown here is derived from an EMBL/GenBank/DDBJ whole genome shotgun (WGS) entry which is preliminary data.</text>
</comment>
<organism evidence="2 3">
    <name type="scientific">Cladonia borealis</name>
    <dbReference type="NCBI Taxonomy" id="184061"/>
    <lineage>
        <taxon>Eukaryota</taxon>
        <taxon>Fungi</taxon>
        <taxon>Dikarya</taxon>
        <taxon>Ascomycota</taxon>
        <taxon>Pezizomycotina</taxon>
        <taxon>Lecanoromycetes</taxon>
        <taxon>OSLEUM clade</taxon>
        <taxon>Lecanoromycetidae</taxon>
        <taxon>Lecanorales</taxon>
        <taxon>Lecanorineae</taxon>
        <taxon>Cladoniaceae</taxon>
        <taxon>Cladonia</taxon>
    </lineage>
</organism>
<feature type="region of interest" description="Disordered" evidence="1">
    <location>
        <begin position="285"/>
        <end position="319"/>
    </location>
</feature>
<evidence type="ECO:0000313" key="2">
    <source>
        <dbReference type="EMBL" id="KAK0509323.1"/>
    </source>
</evidence>
<dbReference type="AlphaFoldDB" id="A0AA39UYY1"/>
<sequence length="319" mass="36815">MVQRRKAPSMLLLEQFKRQAYHTLYEEGRTLVEFTAMMDKLFKKIRDDTQVELQVGYNTWQTRKRAWDKEWKITEGGPSTEAQYELEKLPLWFDRFDSNKDWLTQTYLRLEEPKLFEQTTKPYTSFEFAKPEQSFGQPGWKGINRAWESQVPLRAFGADTINFDYTDATTSKALTCMSAPYPKPSYNNSYPAGCLDGELGEAILPSEPLLGPSDPLDDQKGSSALVEEYTSPEKFPLAYNNSVFNEDVSNFDHENWEQFSAAVNTRRSLGTKCEDCETFQCHHAQGPWHTPALNQPREQQSNPKKPLQNISMYPYGPIL</sequence>
<evidence type="ECO:0000256" key="1">
    <source>
        <dbReference type="SAM" id="MobiDB-lite"/>
    </source>
</evidence>
<feature type="compositionally biased region" description="Polar residues" evidence="1">
    <location>
        <begin position="292"/>
        <end position="311"/>
    </location>
</feature>
<protein>
    <submittedName>
        <fullName evidence="2">Uncharacterized protein</fullName>
    </submittedName>
</protein>
<dbReference type="Proteomes" id="UP001166286">
    <property type="component" value="Unassembled WGS sequence"/>
</dbReference>